<dbReference type="OrthoDB" id="117402at2"/>
<keyword evidence="1" id="KW-0472">Membrane</keyword>
<keyword evidence="1" id="KW-0812">Transmembrane</keyword>
<evidence type="ECO:0000256" key="1">
    <source>
        <dbReference type="SAM" id="Phobius"/>
    </source>
</evidence>
<dbReference type="SUPFAM" id="SSF52833">
    <property type="entry name" value="Thioredoxin-like"/>
    <property type="match status" value="1"/>
</dbReference>
<dbReference type="CDD" id="cd02972">
    <property type="entry name" value="DsbA_family"/>
    <property type="match status" value="1"/>
</dbReference>
<organism evidence="3 4">
    <name type="scientific">Luteococcus japonicus LSP_Lj1</name>
    <dbReference type="NCBI Taxonomy" id="1255658"/>
    <lineage>
        <taxon>Bacteria</taxon>
        <taxon>Bacillati</taxon>
        <taxon>Actinomycetota</taxon>
        <taxon>Actinomycetes</taxon>
        <taxon>Propionibacteriales</taxon>
        <taxon>Propionibacteriaceae</taxon>
        <taxon>Luteococcus</taxon>
    </lineage>
</organism>
<keyword evidence="4" id="KW-1185">Reference proteome</keyword>
<dbReference type="Proteomes" id="UP000188342">
    <property type="component" value="Unassembled WGS sequence"/>
</dbReference>
<feature type="domain" description="Thioredoxin-like fold" evidence="2">
    <location>
        <begin position="94"/>
        <end position="249"/>
    </location>
</feature>
<evidence type="ECO:0000313" key="4">
    <source>
        <dbReference type="Proteomes" id="UP000188342"/>
    </source>
</evidence>
<reference evidence="3 4" key="1">
    <citation type="submission" date="2017-02" db="EMBL/GenBank/DDBJ databases">
        <authorList>
            <person name="Peterson S.W."/>
        </authorList>
    </citation>
    <scope>NUCLEOTIDE SEQUENCE [LARGE SCALE GENOMIC DNA]</scope>
    <source>
        <strain evidence="3 4">LSP_Lj1</strain>
    </source>
</reference>
<gene>
    <name evidence="3" type="ORF">FM114_03430</name>
</gene>
<dbReference type="EMBL" id="FUKQ01000011">
    <property type="protein sequence ID" value="SJN22615.1"/>
    <property type="molecule type" value="Genomic_DNA"/>
</dbReference>
<evidence type="ECO:0000313" key="3">
    <source>
        <dbReference type="EMBL" id="SJN22615.1"/>
    </source>
</evidence>
<dbReference type="InterPro" id="IPR036249">
    <property type="entry name" value="Thioredoxin-like_sf"/>
</dbReference>
<evidence type="ECO:0000259" key="2">
    <source>
        <dbReference type="Pfam" id="PF13462"/>
    </source>
</evidence>
<dbReference type="STRING" id="1255658.FM114_03430"/>
<keyword evidence="1" id="KW-1133">Transmembrane helix</keyword>
<dbReference type="InterPro" id="IPR012336">
    <property type="entry name" value="Thioredoxin-like_fold"/>
</dbReference>
<name>A0A1R4IST4_9ACTN</name>
<dbReference type="Pfam" id="PF13462">
    <property type="entry name" value="Thioredoxin_4"/>
    <property type="match status" value="1"/>
</dbReference>
<proteinExistence type="predicted"/>
<dbReference type="AlphaFoldDB" id="A0A1R4IST4"/>
<dbReference type="RefSeq" id="WP_094763791.1">
    <property type="nucleotide sequence ID" value="NZ_FUKQ01000011.1"/>
</dbReference>
<accession>A0A1R4IST4</accession>
<sequence>MSNKNKATGSSAAPNRREQLRLQQEAEAKHARTMRILGIAAAVLALVIVAVVATVVVNNNKTKSAAVSAAGTPPHANADKSGIIVNPGKAKDGAPVLQVYQDYQCPVCKQAEAQLGPLITPLAESGEIQVEYRTMNFMDTNLGNDSSTKAAIGAACADTAGIYKSYHDEVFANQPQQEVKGTDAYPDALLRETIPTKLGLSGQTLTDFQACYDTKATGDYIKGTNEKAAQAGVDATPKYRVNGKDLDMQSIGTTKESLLAAIKKAAA</sequence>
<dbReference type="Gene3D" id="3.40.30.10">
    <property type="entry name" value="Glutaredoxin"/>
    <property type="match status" value="1"/>
</dbReference>
<feature type="transmembrane region" description="Helical" evidence="1">
    <location>
        <begin position="36"/>
        <end position="57"/>
    </location>
</feature>
<protein>
    <submittedName>
        <fullName evidence="3">Putative membrane protein</fullName>
    </submittedName>
</protein>